<organism evidence="1 2">
    <name type="scientific">Brachionus plicatilis</name>
    <name type="common">Marine rotifer</name>
    <name type="synonym">Brachionus muelleri</name>
    <dbReference type="NCBI Taxonomy" id="10195"/>
    <lineage>
        <taxon>Eukaryota</taxon>
        <taxon>Metazoa</taxon>
        <taxon>Spiralia</taxon>
        <taxon>Gnathifera</taxon>
        <taxon>Rotifera</taxon>
        <taxon>Eurotatoria</taxon>
        <taxon>Monogononta</taxon>
        <taxon>Pseudotrocha</taxon>
        <taxon>Ploima</taxon>
        <taxon>Brachionidae</taxon>
        <taxon>Brachionus</taxon>
    </lineage>
</organism>
<evidence type="ECO:0000313" key="2">
    <source>
        <dbReference type="Proteomes" id="UP000276133"/>
    </source>
</evidence>
<keyword evidence="2" id="KW-1185">Reference proteome</keyword>
<reference evidence="1 2" key="1">
    <citation type="journal article" date="2018" name="Sci. Rep.">
        <title>Genomic signatures of local adaptation to the degree of environmental predictability in rotifers.</title>
        <authorList>
            <person name="Franch-Gras L."/>
            <person name="Hahn C."/>
            <person name="Garcia-Roger E.M."/>
            <person name="Carmona M.J."/>
            <person name="Serra M."/>
            <person name="Gomez A."/>
        </authorList>
    </citation>
    <scope>NUCLEOTIDE SEQUENCE [LARGE SCALE GENOMIC DNA]</scope>
    <source>
        <strain evidence="1">HYR1</strain>
    </source>
</reference>
<dbReference type="AlphaFoldDB" id="A0A3M7S6F7"/>
<evidence type="ECO:0000313" key="1">
    <source>
        <dbReference type="EMBL" id="RNA31342.1"/>
    </source>
</evidence>
<comment type="caution">
    <text evidence="1">The sequence shown here is derived from an EMBL/GenBank/DDBJ whole genome shotgun (WGS) entry which is preliminary data.</text>
</comment>
<gene>
    <name evidence="1" type="ORF">BpHYR1_034154</name>
</gene>
<name>A0A3M7S6F7_BRAPC</name>
<dbReference type="Proteomes" id="UP000276133">
    <property type="component" value="Unassembled WGS sequence"/>
</dbReference>
<proteinExistence type="predicted"/>
<dbReference type="EMBL" id="REGN01001953">
    <property type="protein sequence ID" value="RNA31342.1"/>
    <property type="molecule type" value="Genomic_DNA"/>
</dbReference>
<protein>
    <submittedName>
        <fullName evidence="1">Uncharacterized protein</fullName>
    </submittedName>
</protein>
<accession>A0A3M7S6F7</accession>
<sequence length="66" mass="8119">MLKRCDRIYIPYSNELEEAPEILPLFMDLQTQQLVTFWLIITYKQLNEKISHRMELETEREMQMNL</sequence>